<evidence type="ECO:0000313" key="2">
    <source>
        <dbReference type="EMBL" id="GGJ65335.1"/>
    </source>
</evidence>
<accession>A0A917P7D3</accession>
<dbReference type="SUPFAM" id="SSF53822">
    <property type="entry name" value="Periplasmic binding protein-like I"/>
    <property type="match status" value="1"/>
</dbReference>
<protein>
    <submittedName>
        <fullName evidence="2">Uncharacterized protein</fullName>
    </submittedName>
</protein>
<comment type="caution">
    <text evidence="2">The sequence shown here is derived from an EMBL/GenBank/DDBJ whole genome shotgun (WGS) entry which is preliminary data.</text>
</comment>
<proteinExistence type="predicted"/>
<gene>
    <name evidence="2" type="ORF">GCM10012282_73080</name>
</gene>
<sequence length="120" mass="12473">MLPPVLGPGGAPASYDGRPAGSAAAAGYRYLAGEHGARTAAGVSYSPAASAAYARLVVRGLKAEGYHVVTEQVDFALPNFRAEAADLREQGAGLVFDYEGTEQAAVREFREAIEELGSRS</sequence>
<dbReference type="RefSeq" id="WP_189151709.1">
    <property type="nucleotide sequence ID" value="NZ_BMMU01000040.1"/>
</dbReference>
<feature type="region of interest" description="Disordered" evidence="1">
    <location>
        <begin position="1"/>
        <end position="21"/>
    </location>
</feature>
<name>A0A917P7D3_9ACTN</name>
<reference evidence="2" key="2">
    <citation type="submission" date="2020-09" db="EMBL/GenBank/DDBJ databases">
        <authorList>
            <person name="Sun Q."/>
            <person name="Zhou Y."/>
        </authorList>
    </citation>
    <scope>NUCLEOTIDE SEQUENCE</scope>
    <source>
        <strain evidence="2">CGMCC 4.7272</strain>
    </source>
</reference>
<evidence type="ECO:0000313" key="3">
    <source>
        <dbReference type="Proteomes" id="UP000625682"/>
    </source>
</evidence>
<organism evidence="2 3">
    <name type="scientific">Streptomyces lacrimifluminis</name>
    <dbReference type="NCBI Taxonomy" id="1500077"/>
    <lineage>
        <taxon>Bacteria</taxon>
        <taxon>Bacillati</taxon>
        <taxon>Actinomycetota</taxon>
        <taxon>Actinomycetes</taxon>
        <taxon>Kitasatosporales</taxon>
        <taxon>Streptomycetaceae</taxon>
        <taxon>Streptomyces</taxon>
    </lineage>
</organism>
<dbReference type="AlphaFoldDB" id="A0A917P7D3"/>
<dbReference type="EMBL" id="BMMU01000040">
    <property type="protein sequence ID" value="GGJ65335.1"/>
    <property type="molecule type" value="Genomic_DNA"/>
</dbReference>
<dbReference type="InterPro" id="IPR028082">
    <property type="entry name" value="Peripla_BP_I"/>
</dbReference>
<evidence type="ECO:0000256" key="1">
    <source>
        <dbReference type="SAM" id="MobiDB-lite"/>
    </source>
</evidence>
<dbReference type="Proteomes" id="UP000625682">
    <property type="component" value="Unassembled WGS sequence"/>
</dbReference>
<reference evidence="2" key="1">
    <citation type="journal article" date="2014" name="Int. J. Syst. Evol. Microbiol.">
        <title>Complete genome sequence of Corynebacterium casei LMG S-19264T (=DSM 44701T), isolated from a smear-ripened cheese.</title>
        <authorList>
            <consortium name="US DOE Joint Genome Institute (JGI-PGF)"/>
            <person name="Walter F."/>
            <person name="Albersmeier A."/>
            <person name="Kalinowski J."/>
            <person name="Ruckert C."/>
        </authorList>
    </citation>
    <scope>NUCLEOTIDE SEQUENCE</scope>
    <source>
        <strain evidence="2">CGMCC 4.7272</strain>
    </source>
</reference>
<keyword evidence="3" id="KW-1185">Reference proteome</keyword>